<dbReference type="AlphaFoldDB" id="A0A3L8SVZ6"/>
<proteinExistence type="predicted"/>
<protein>
    <submittedName>
        <fullName evidence="2">Uncharacterized protein</fullName>
    </submittedName>
</protein>
<reference evidence="2 3" key="1">
    <citation type="journal article" date="2018" name="Proc. R. Soc. B">
        <title>A non-coding region near Follistatin controls head colour polymorphism in the Gouldian finch.</title>
        <authorList>
            <person name="Toomey M.B."/>
            <person name="Marques C.I."/>
            <person name="Andrade P."/>
            <person name="Araujo P.M."/>
            <person name="Sabatino S."/>
            <person name="Gazda M.A."/>
            <person name="Afonso S."/>
            <person name="Lopes R.J."/>
            <person name="Corbo J.C."/>
            <person name="Carneiro M."/>
        </authorList>
    </citation>
    <scope>NUCLEOTIDE SEQUENCE [LARGE SCALE GENOMIC DNA]</scope>
    <source>
        <strain evidence="2">Red01</strain>
        <tissue evidence="2">Muscle</tissue>
    </source>
</reference>
<evidence type="ECO:0000256" key="1">
    <source>
        <dbReference type="SAM" id="MobiDB-lite"/>
    </source>
</evidence>
<dbReference type="EMBL" id="QUSF01000004">
    <property type="protein sequence ID" value="RLW10167.1"/>
    <property type="molecule type" value="Genomic_DNA"/>
</dbReference>
<accession>A0A3L8SVZ6</accession>
<evidence type="ECO:0000313" key="2">
    <source>
        <dbReference type="EMBL" id="RLW10167.1"/>
    </source>
</evidence>
<dbReference type="Proteomes" id="UP000276834">
    <property type="component" value="Unassembled WGS sequence"/>
</dbReference>
<evidence type="ECO:0000313" key="3">
    <source>
        <dbReference type="Proteomes" id="UP000276834"/>
    </source>
</evidence>
<organism evidence="2 3">
    <name type="scientific">Chloebia gouldiae</name>
    <name type="common">Gouldian finch</name>
    <name type="synonym">Erythrura gouldiae</name>
    <dbReference type="NCBI Taxonomy" id="44316"/>
    <lineage>
        <taxon>Eukaryota</taxon>
        <taxon>Metazoa</taxon>
        <taxon>Chordata</taxon>
        <taxon>Craniata</taxon>
        <taxon>Vertebrata</taxon>
        <taxon>Euteleostomi</taxon>
        <taxon>Archelosauria</taxon>
        <taxon>Archosauria</taxon>
        <taxon>Dinosauria</taxon>
        <taxon>Saurischia</taxon>
        <taxon>Theropoda</taxon>
        <taxon>Coelurosauria</taxon>
        <taxon>Aves</taxon>
        <taxon>Neognathae</taxon>
        <taxon>Neoaves</taxon>
        <taxon>Telluraves</taxon>
        <taxon>Australaves</taxon>
        <taxon>Passeriformes</taxon>
        <taxon>Passeroidea</taxon>
        <taxon>Passeridae</taxon>
        <taxon>Chloebia</taxon>
    </lineage>
</organism>
<comment type="caution">
    <text evidence="2">The sequence shown here is derived from an EMBL/GenBank/DDBJ whole genome shotgun (WGS) entry which is preliminary data.</text>
</comment>
<gene>
    <name evidence="2" type="ORF">DV515_00001911</name>
</gene>
<sequence>SFGAARRNPRPGGDKTSPGGAGPDPRPARAPPRNRARLPRAAEPGGCGRCAEGRRHGGSLPAAGSLPSPPQESRRAYREVKLWQMNSSHCLAQIK</sequence>
<feature type="region of interest" description="Disordered" evidence="1">
    <location>
        <begin position="1"/>
        <end position="75"/>
    </location>
</feature>
<name>A0A3L8SVZ6_CHLGU</name>
<keyword evidence="3" id="KW-1185">Reference proteome</keyword>
<feature type="non-terminal residue" evidence="2">
    <location>
        <position position="95"/>
    </location>
</feature>
<feature type="non-terminal residue" evidence="2">
    <location>
        <position position="1"/>
    </location>
</feature>